<feature type="signal peptide" evidence="2">
    <location>
        <begin position="1"/>
        <end position="20"/>
    </location>
</feature>
<dbReference type="SMART" id="SM00421">
    <property type="entry name" value="HTH_LUXR"/>
    <property type="match status" value="1"/>
</dbReference>
<dbReference type="InterPro" id="IPR011990">
    <property type="entry name" value="TPR-like_helical_dom_sf"/>
</dbReference>
<dbReference type="InterPro" id="IPR016032">
    <property type="entry name" value="Sig_transdc_resp-reg_C-effctor"/>
</dbReference>
<dbReference type="RefSeq" id="WP_123880925.1">
    <property type="nucleotide sequence ID" value="NZ_CP033920.1"/>
</dbReference>
<keyword evidence="1" id="KW-1133">Transmembrane helix</keyword>
<keyword evidence="1" id="KW-0472">Membrane</keyword>
<evidence type="ECO:0000313" key="7">
    <source>
        <dbReference type="Proteomes" id="UP000273270"/>
    </source>
</evidence>
<accession>A0A3G6M3N0</accession>
<dbReference type="Gene3D" id="1.25.40.10">
    <property type="entry name" value="Tetratricopeptide repeat domain"/>
    <property type="match status" value="2"/>
</dbReference>
<keyword evidence="2" id="KW-0732">Signal</keyword>
<dbReference type="KEGG" id="ccau:EG346_19750"/>
<evidence type="ECO:0000259" key="3">
    <source>
        <dbReference type="SMART" id="SM00421"/>
    </source>
</evidence>
<dbReference type="GO" id="GO:0006355">
    <property type="term" value="P:regulation of DNA-templated transcription"/>
    <property type="evidence" value="ECO:0007669"/>
    <property type="project" value="InterPro"/>
</dbReference>
<evidence type="ECO:0000313" key="5">
    <source>
        <dbReference type="EMBL" id="STC98188.1"/>
    </source>
</evidence>
<feature type="chain" id="PRO_5044586065" evidence="2">
    <location>
        <begin position="21"/>
        <end position="477"/>
    </location>
</feature>
<evidence type="ECO:0000313" key="4">
    <source>
        <dbReference type="EMBL" id="AZA50270.1"/>
    </source>
</evidence>
<dbReference type="EMBL" id="CP033920">
    <property type="protein sequence ID" value="AZA50270.1"/>
    <property type="molecule type" value="Genomic_DNA"/>
</dbReference>
<proteinExistence type="predicted"/>
<name>A0A376E0N3_CHRCU</name>
<evidence type="ECO:0000313" key="6">
    <source>
        <dbReference type="Proteomes" id="UP000255224"/>
    </source>
</evidence>
<feature type="domain" description="HTH luxR-type" evidence="3">
    <location>
        <begin position="413"/>
        <end position="470"/>
    </location>
</feature>
<evidence type="ECO:0000256" key="1">
    <source>
        <dbReference type="SAM" id="Phobius"/>
    </source>
</evidence>
<dbReference type="EMBL" id="UFVQ01000003">
    <property type="protein sequence ID" value="STC98188.1"/>
    <property type="molecule type" value="Genomic_DNA"/>
</dbReference>
<dbReference type="AlphaFoldDB" id="A0A376E0N3"/>
<dbReference type="SUPFAM" id="SSF46894">
    <property type="entry name" value="C-terminal effector domain of the bipartite response regulators"/>
    <property type="match status" value="1"/>
</dbReference>
<dbReference type="GO" id="GO:0003677">
    <property type="term" value="F:DNA binding"/>
    <property type="evidence" value="ECO:0007669"/>
    <property type="project" value="InterPro"/>
</dbReference>
<dbReference type="SUPFAM" id="SSF48452">
    <property type="entry name" value="TPR-like"/>
    <property type="match status" value="2"/>
</dbReference>
<dbReference type="Proteomes" id="UP000273270">
    <property type="component" value="Chromosome"/>
</dbReference>
<reference evidence="5 6" key="1">
    <citation type="submission" date="2018-06" db="EMBL/GenBank/DDBJ databases">
        <authorList>
            <consortium name="Pathogen Informatics"/>
            <person name="Doyle S."/>
        </authorList>
    </citation>
    <scope>NUCLEOTIDE SEQUENCE [LARGE SCALE GENOMIC DNA]</scope>
    <source>
        <strain evidence="5 6">NCTC13533</strain>
    </source>
</reference>
<reference evidence="4" key="2">
    <citation type="submission" date="2018-11" db="EMBL/GenBank/DDBJ databases">
        <title>Proposal to divide the Flavobacteriaceae and reorganize its genera based on Amino Acid Identity values calculated from whole genome sequences.</title>
        <authorList>
            <person name="Nicholson A.C."/>
            <person name="Gulvik C.A."/>
            <person name="Whitney A.M."/>
            <person name="Humrighouse B.W."/>
            <person name="Bell M."/>
            <person name="Holmes B."/>
            <person name="Steigerwalt A."/>
            <person name="Villarma A."/>
            <person name="Sheth M."/>
            <person name="Batra D."/>
            <person name="Pryor J."/>
            <person name="Bernardet J.-F."/>
            <person name="Hugo C."/>
            <person name="Kampfer P."/>
            <person name="Newman J."/>
            <person name="Mcquiston J.R."/>
        </authorList>
    </citation>
    <scope>NUCLEOTIDE SEQUENCE [LARGE SCALE GENOMIC DNA]</scope>
    <source>
        <strain evidence="4">G0188</strain>
    </source>
</reference>
<dbReference type="InterPro" id="IPR036388">
    <property type="entry name" value="WH-like_DNA-bd_sf"/>
</dbReference>
<dbReference type="Proteomes" id="UP000255224">
    <property type="component" value="Unassembled WGS sequence"/>
</dbReference>
<dbReference type="OrthoDB" id="1017207at2"/>
<evidence type="ECO:0000256" key="2">
    <source>
        <dbReference type="SAM" id="SignalP"/>
    </source>
</evidence>
<reference evidence="7" key="3">
    <citation type="submission" date="2018-11" db="EMBL/GenBank/DDBJ databases">
        <title>Proposal to divide the Flavobacteriaceae and reorganize its genera based on Amino Acid Identity values calculated from whole genome sequences.</title>
        <authorList>
            <person name="Nicholson A.C."/>
            <person name="Gulvik C.A."/>
            <person name="Whitney A.M."/>
            <person name="Humrighouse B.W."/>
            <person name="Bell M."/>
            <person name="Holmes B."/>
            <person name="Steigerwalt A.G."/>
            <person name="Villarma A."/>
            <person name="Sheth M."/>
            <person name="Batra D."/>
            <person name="Pryor J."/>
            <person name="Bernardet J.-F."/>
            <person name="Hugo C."/>
            <person name="Kampfer P."/>
            <person name="Newman J."/>
            <person name="McQuiston J.R."/>
        </authorList>
    </citation>
    <scope>NUCLEOTIDE SEQUENCE [LARGE SCALE GENOMIC DNA]</scope>
    <source>
        <strain evidence="7">G0188</strain>
    </source>
</reference>
<organism evidence="5 6">
    <name type="scientific">Chryseobacterium carnipullorum</name>
    <dbReference type="NCBI Taxonomy" id="1124835"/>
    <lineage>
        <taxon>Bacteria</taxon>
        <taxon>Pseudomonadati</taxon>
        <taxon>Bacteroidota</taxon>
        <taxon>Flavobacteriia</taxon>
        <taxon>Flavobacteriales</taxon>
        <taxon>Weeksellaceae</taxon>
        <taxon>Chryseobacterium group</taxon>
        <taxon>Chryseobacterium</taxon>
    </lineage>
</organism>
<sequence>MNCKMILLLICLLSVSLVKAQNYTIFQIDSIQVDGYSRLIRLGSYRQIILQELDLIKRAKEIHYDKGEITAYLNLAIALRITNDSKNSFRFLEIAEKKLQNFEDDELNSRLAFFYGTNYHSLGLYRQAIQSFDTSIKVAHKIKDQKIREKRIYDNYDWKLSSFSNLHMMDSVYVYERKCMRFPKPMLFITIAKRHLKNGNIDSAYYYVHKANDLLLTKKVSIEGKANVLRAFGELSIAKKEYKQAVAYLDASLEITQKIGLKKRNLESYKLMSDAYRHLDNTEKENEYLLKYTQLKDSLTQEERNILDIPISKFLDDQEEKDRKDRVVLYCIIILISVSICIVIFVFYKKSSTIKTQAEAKLLLEKNQNESLQQKINESFTELLKMAKDNNPQFWTRFQEVYPDFLGKMLEVNTNLKISELTYCSYIYLGFSTKEIAEYTFKAVKTIENNRYNLRKKLNLSPDQDLAIWMRSFINGL</sequence>
<protein>
    <submittedName>
        <fullName evidence="5">Bacterial regulatory proteins, luxR family</fullName>
    </submittedName>
</protein>
<keyword evidence="7" id="KW-1185">Reference proteome</keyword>
<accession>A0A376E0N3</accession>
<feature type="transmembrane region" description="Helical" evidence="1">
    <location>
        <begin position="327"/>
        <end position="348"/>
    </location>
</feature>
<dbReference type="Gene3D" id="1.10.10.10">
    <property type="entry name" value="Winged helix-like DNA-binding domain superfamily/Winged helix DNA-binding domain"/>
    <property type="match status" value="1"/>
</dbReference>
<dbReference type="InterPro" id="IPR000792">
    <property type="entry name" value="Tscrpt_reg_LuxR_C"/>
</dbReference>
<gene>
    <name evidence="4" type="ORF">EG346_19750</name>
    <name evidence="5" type="ORF">NCTC13533_02577</name>
</gene>
<keyword evidence="1" id="KW-0812">Transmembrane</keyword>